<dbReference type="GO" id="GO:0006428">
    <property type="term" value="P:isoleucyl-tRNA aminoacylation"/>
    <property type="evidence" value="ECO:0007669"/>
    <property type="project" value="InterPro"/>
</dbReference>
<dbReference type="Pfam" id="PF19302">
    <property type="entry name" value="DUF5915"/>
    <property type="match status" value="1"/>
</dbReference>
<reference evidence="10" key="1">
    <citation type="submission" date="2013-08" db="EMBL/GenBank/DDBJ databases">
        <authorList>
            <person name="Mendez C."/>
            <person name="Richter M."/>
            <person name="Ferrer M."/>
            <person name="Sanchez J."/>
        </authorList>
    </citation>
    <scope>NUCLEOTIDE SEQUENCE</scope>
</reference>
<dbReference type="InterPro" id="IPR013155">
    <property type="entry name" value="M/V/L/I-tRNA-synth_anticd-bd"/>
</dbReference>
<keyword evidence="4" id="KW-0067">ATP-binding</keyword>
<evidence type="ECO:0000259" key="9">
    <source>
        <dbReference type="Pfam" id="PF08264"/>
    </source>
</evidence>
<dbReference type="PRINTS" id="PR00984">
    <property type="entry name" value="TRNASYNTHILE"/>
</dbReference>
<dbReference type="InterPro" id="IPR009080">
    <property type="entry name" value="tRNAsynth_Ia_anticodon-bd"/>
</dbReference>
<organism evidence="10">
    <name type="scientific">mine drainage metagenome</name>
    <dbReference type="NCBI Taxonomy" id="410659"/>
    <lineage>
        <taxon>unclassified sequences</taxon>
        <taxon>metagenomes</taxon>
        <taxon>ecological metagenomes</taxon>
    </lineage>
</organism>
<evidence type="ECO:0000256" key="3">
    <source>
        <dbReference type="ARBA" id="ARBA00022741"/>
    </source>
</evidence>
<dbReference type="Gene3D" id="3.30.720.200">
    <property type="match status" value="1"/>
</dbReference>
<keyword evidence="3" id="KW-0547">Nucleotide-binding</keyword>
<accession>T0YYD6</accession>
<dbReference type="InterPro" id="IPR023586">
    <property type="entry name" value="Ile-tRNA-ligase_type2"/>
</dbReference>
<evidence type="ECO:0000256" key="5">
    <source>
        <dbReference type="ARBA" id="ARBA00022917"/>
    </source>
</evidence>
<gene>
    <name evidence="10" type="ORF">B2A_11952</name>
</gene>
<name>T0YYD6_9ZZZZ</name>
<dbReference type="InterPro" id="IPR009008">
    <property type="entry name" value="Val/Leu/Ile-tRNA-synth_edit"/>
</dbReference>
<protein>
    <recommendedName>
        <fullName evidence="1">isoleucine--tRNA ligase</fullName>
        <ecNumber evidence="1">6.1.1.5</ecNumber>
    </recommendedName>
</protein>
<dbReference type="PROSITE" id="PS00178">
    <property type="entry name" value="AA_TRNA_LIGASE_I"/>
    <property type="match status" value="1"/>
</dbReference>
<dbReference type="NCBIfam" id="TIGR00392">
    <property type="entry name" value="ileS"/>
    <property type="match status" value="1"/>
</dbReference>
<feature type="domain" description="Methionyl/Valyl/Leucyl/Isoleucyl-tRNA synthetase anticodon-binding" evidence="9">
    <location>
        <begin position="687"/>
        <end position="831"/>
    </location>
</feature>
<evidence type="ECO:0000256" key="4">
    <source>
        <dbReference type="ARBA" id="ARBA00022840"/>
    </source>
</evidence>
<dbReference type="GO" id="GO:0002161">
    <property type="term" value="F:aminoacyl-tRNA deacylase activity"/>
    <property type="evidence" value="ECO:0007669"/>
    <property type="project" value="InterPro"/>
</dbReference>
<dbReference type="SUPFAM" id="SSF52374">
    <property type="entry name" value="Nucleotidylyl transferase"/>
    <property type="match status" value="1"/>
</dbReference>
<sequence>MQNIDLSELEKPILEKWEADKTRERVNAKNKGGKIFFFLEGPPYANGELHMGHVRGYTRKDAMLRYKRMRGLDVFDRAGFDVHGLPIENKVEKELGLTSKRDIESKVGVAEFIAKCISTYKNFMKAQVNDAMRFGAWLDFENAYIPATPEYMDKALFIFKKIYEKNLVYKDVRVMPYCLHCGTVLAKGPEVEEEVDTDPSFYVLFKVDWNRSKAGIELDDNTYLLIWTTTPWTLPGNMAIAANPRAMYVRARVADRNIIIAKDRIDALAKQFNISFTVINEFYGSELSGVYYINPLEDLVPKQKEMRKYHKVVLSEALVSLGDGSGLVHLAPAYGPEDFEIAKREKIPVMSLVGIDGKYTQDAGKYAGVQLIHEANKEVEKDLETSNMVLAKDTLKHNYPHCWRCHDKLVYLPTDQWFININKIKSKIKRACDKVEWHPKELKDWFIESIESAPDWVVSRQRYWGIPIPIWTCDSCGNTEVIGSYAELKEKDPSLNFTAEDLHRPNIDKITFKCGKCSGEMHRIPDVFDVWYDSGVAHTASLTDMEFKTMFPNAYVTEGPDQLRGWFATLMKTSVAAYGKSPFKIIAMQGWVVDSKGEAMHKSKGNYVSAHDLIETYPIDAVRGFMFSHAAHENLKFSKQEIEDSASVLRLIHNISNLIGEYSSAAGYSAKRVRAPTQLAKLEPYNAWIVSRLNSIIKDMTKGMEEYDISYGFNRLTGFIIEDFSRFYLKIAKKRINEGSRKEARQVIDTINHVFYNTLLMLAPEVPYSAEHVYLDLYKFAESIFMEAWPKHKDKLIDLQIEKDFGVTSEAITAILNSREKSGIRLRWPIQNATIETYDDEAEASFGRLASIIEDYTNVKELKIKKVARAIEEEVKPLFQKIGPDFKEKANMVAEALKSTDASALRDSISKTGAYTLHTDLGPIEVKPEHFTIVKKVASTDAVEFKYGMVETDKTVSKELMREVIIREFERHVQVMRKGLNLRKADKIELGYEALPDVAAIIDADSKRIRKDVNASSMKHGLLESAEPQQLDLDGTTVKVSIKKRAEQVLGDNTQSKDR</sequence>
<dbReference type="EMBL" id="AUZZ01008624">
    <property type="protein sequence ID" value="EQD36957.1"/>
    <property type="molecule type" value="Genomic_DNA"/>
</dbReference>
<dbReference type="SUPFAM" id="SSF47323">
    <property type="entry name" value="Anticodon-binding domain of a subclass of class I aminoacyl-tRNA synthetases"/>
    <property type="match status" value="1"/>
</dbReference>
<dbReference type="InterPro" id="IPR001412">
    <property type="entry name" value="aa-tRNA-synth_I_CS"/>
</dbReference>
<feature type="domain" description="Aminoacyl-tRNA synthetase class Ia" evidence="8">
    <location>
        <begin position="13"/>
        <end position="636"/>
    </location>
</feature>
<dbReference type="InterPro" id="IPR014729">
    <property type="entry name" value="Rossmann-like_a/b/a_fold"/>
</dbReference>
<evidence type="ECO:0000256" key="1">
    <source>
        <dbReference type="ARBA" id="ARBA00013165"/>
    </source>
</evidence>
<evidence type="ECO:0000256" key="2">
    <source>
        <dbReference type="ARBA" id="ARBA00022598"/>
    </source>
</evidence>
<evidence type="ECO:0000313" key="10">
    <source>
        <dbReference type="EMBL" id="EQD36957.1"/>
    </source>
</evidence>
<dbReference type="Pfam" id="PF00133">
    <property type="entry name" value="tRNA-synt_1"/>
    <property type="match status" value="1"/>
</dbReference>
<dbReference type="Gene3D" id="1.10.730.10">
    <property type="entry name" value="Isoleucyl-tRNA Synthetase, Domain 1"/>
    <property type="match status" value="1"/>
</dbReference>
<proteinExistence type="predicted"/>
<evidence type="ECO:0000256" key="7">
    <source>
        <dbReference type="ARBA" id="ARBA00048359"/>
    </source>
</evidence>
<reference evidence="10" key="2">
    <citation type="journal article" date="2014" name="ISME J.">
        <title>Microbial stratification in low pH oxic and suboxic macroscopic growths along an acid mine drainage.</title>
        <authorList>
            <person name="Mendez-Garcia C."/>
            <person name="Mesa V."/>
            <person name="Sprenger R.R."/>
            <person name="Richter M."/>
            <person name="Diez M.S."/>
            <person name="Solano J."/>
            <person name="Bargiela R."/>
            <person name="Golyshina O.V."/>
            <person name="Manteca A."/>
            <person name="Ramos J.L."/>
            <person name="Gallego J.R."/>
            <person name="Llorente I."/>
            <person name="Martins Dos Santos V.A."/>
            <person name="Jensen O.N."/>
            <person name="Pelaez A.I."/>
            <person name="Sanchez J."/>
            <person name="Ferrer M."/>
        </authorList>
    </citation>
    <scope>NUCLEOTIDE SEQUENCE</scope>
</reference>
<evidence type="ECO:0000259" key="8">
    <source>
        <dbReference type="Pfam" id="PF00133"/>
    </source>
</evidence>
<keyword evidence="6 10" id="KW-0030">Aminoacyl-tRNA synthetase</keyword>
<dbReference type="InterPro" id="IPR002300">
    <property type="entry name" value="aa-tRNA-synth_Ia"/>
</dbReference>
<comment type="caution">
    <text evidence="10">The sequence shown here is derived from an EMBL/GenBank/DDBJ whole genome shotgun (WGS) entry which is preliminary data.</text>
</comment>
<dbReference type="GO" id="GO:0004822">
    <property type="term" value="F:isoleucine-tRNA ligase activity"/>
    <property type="evidence" value="ECO:0007669"/>
    <property type="project" value="UniProtKB-EC"/>
</dbReference>
<dbReference type="AlphaFoldDB" id="T0YYD6"/>
<keyword evidence="5" id="KW-0648">Protein biosynthesis</keyword>
<dbReference type="GO" id="GO:0005524">
    <property type="term" value="F:ATP binding"/>
    <property type="evidence" value="ECO:0007669"/>
    <property type="project" value="UniProtKB-KW"/>
</dbReference>
<dbReference type="PANTHER" id="PTHR42780:SF1">
    <property type="entry name" value="ISOLEUCINE--TRNA LIGASE, CYTOPLASMIC"/>
    <property type="match status" value="1"/>
</dbReference>
<dbReference type="Pfam" id="PF08264">
    <property type="entry name" value="Anticodon_1"/>
    <property type="match status" value="1"/>
</dbReference>
<dbReference type="EC" id="6.1.1.5" evidence="1"/>
<comment type="catalytic activity">
    <reaction evidence="7">
        <text>tRNA(Ile) + L-isoleucine + ATP = L-isoleucyl-tRNA(Ile) + AMP + diphosphate</text>
        <dbReference type="Rhea" id="RHEA:11060"/>
        <dbReference type="Rhea" id="RHEA-COMP:9666"/>
        <dbReference type="Rhea" id="RHEA-COMP:9695"/>
        <dbReference type="ChEBI" id="CHEBI:30616"/>
        <dbReference type="ChEBI" id="CHEBI:33019"/>
        <dbReference type="ChEBI" id="CHEBI:58045"/>
        <dbReference type="ChEBI" id="CHEBI:78442"/>
        <dbReference type="ChEBI" id="CHEBI:78528"/>
        <dbReference type="ChEBI" id="CHEBI:456215"/>
        <dbReference type="EC" id="6.1.1.5"/>
    </reaction>
</comment>
<keyword evidence="2" id="KW-0436">Ligase</keyword>
<dbReference type="Gene3D" id="3.40.50.620">
    <property type="entry name" value="HUPs"/>
    <property type="match status" value="2"/>
</dbReference>
<dbReference type="InterPro" id="IPR002301">
    <property type="entry name" value="Ile-tRNA-ligase"/>
</dbReference>
<dbReference type="SUPFAM" id="SSF50677">
    <property type="entry name" value="ValRS/IleRS/LeuRS editing domain"/>
    <property type="match status" value="1"/>
</dbReference>
<evidence type="ECO:0000256" key="6">
    <source>
        <dbReference type="ARBA" id="ARBA00023146"/>
    </source>
</evidence>
<dbReference type="PANTHER" id="PTHR42780">
    <property type="entry name" value="SOLEUCYL-TRNA SYNTHETASE"/>
    <property type="match status" value="1"/>
</dbReference>